<keyword evidence="4" id="KW-0808">Transferase</keyword>
<evidence type="ECO:0000256" key="2">
    <source>
        <dbReference type="ARBA" id="ARBA00006739"/>
    </source>
</evidence>
<dbReference type="Proteomes" id="UP001595778">
    <property type="component" value="Unassembled WGS sequence"/>
</dbReference>
<dbReference type="RefSeq" id="WP_286397909.1">
    <property type="nucleotide sequence ID" value="NZ_JBHSDQ010000001.1"/>
</dbReference>
<keyword evidence="3" id="KW-0328">Glycosyltransferase</keyword>
<keyword evidence="7" id="KW-1185">Reference proteome</keyword>
<organism evidence="6 7">
    <name type="scientific">Arthrobacter sedimenti</name>
    <dbReference type="NCBI Taxonomy" id="2694931"/>
    <lineage>
        <taxon>Bacteria</taxon>
        <taxon>Bacillati</taxon>
        <taxon>Actinomycetota</taxon>
        <taxon>Actinomycetes</taxon>
        <taxon>Micrococcales</taxon>
        <taxon>Micrococcaceae</taxon>
        <taxon>Arthrobacter</taxon>
    </lineage>
</organism>
<dbReference type="SUPFAM" id="SSF53448">
    <property type="entry name" value="Nucleotide-diphospho-sugar transferases"/>
    <property type="match status" value="1"/>
</dbReference>
<reference evidence="7" key="1">
    <citation type="journal article" date="2019" name="Int. J. Syst. Evol. Microbiol.">
        <title>The Global Catalogue of Microorganisms (GCM) 10K type strain sequencing project: providing services to taxonomists for standard genome sequencing and annotation.</title>
        <authorList>
            <consortium name="The Broad Institute Genomics Platform"/>
            <consortium name="The Broad Institute Genome Sequencing Center for Infectious Disease"/>
            <person name="Wu L."/>
            <person name="Ma J."/>
        </authorList>
    </citation>
    <scope>NUCLEOTIDE SEQUENCE [LARGE SCALE GENOMIC DNA]</scope>
    <source>
        <strain evidence="7">PJ61</strain>
    </source>
</reference>
<protein>
    <submittedName>
        <fullName evidence="6">Glycosyltransferase family 2 protein</fullName>
    </submittedName>
</protein>
<comment type="similarity">
    <text evidence="2">Belongs to the glycosyltransferase 2 family.</text>
</comment>
<dbReference type="Pfam" id="PF00535">
    <property type="entry name" value="Glycos_transf_2"/>
    <property type="match status" value="1"/>
</dbReference>
<evidence type="ECO:0000256" key="1">
    <source>
        <dbReference type="ARBA" id="ARBA00004776"/>
    </source>
</evidence>
<comment type="pathway">
    <text evidence="1">Cell wall biogenesis; cell wall polysaccharide biosynthesis.</text>
</comment>
<dbReference type="InterPro" id="IPR001173">
    <property type="entry name" value="Glyco_trans_2-like"/>
</dbReference>
<evidence type="ECO:0000313" key="6">
    <source>
        <dbReference type="EMBL" id="MFC4394725.1"/>
    </source>
</evidence>
<evidence type="ECO:0000259" key="5">
    <source>
        <dbReference type="Pfam" id="PF00535"/>
    </source>
</evidence>
<dbReference type="PANTHER" id="PTHR43179:SF12">
    <property type="entry name" value="GALACTOFURANOSYLTRANSFERASE GLFT2"/>
    <property type="match status" value="1"/>
</dbReference>
<comment type="caution">
    <text evidence="6">The sequence shown here is derived from an EMBL/GenBank/DDBJ whole genome shotgun (WGS) entry which is preliminary data.</text>
</comment>
<dbReference type="PANTHER" id="PTHR43179">
    <property type="entry name" value="RHAMNOSYLTRANSFERASE WBBL"/>
    <property type="match status" value="1"/>
</dbReference>
<dbReference type="InterPro" id="IPR029044">
    <property type="entry name" value="Nucleotide-diphossugar_trans"/>
</dbReference>
<dbReference type="CDD" id="cd04185">
    <property type="entry name" value="GT_2_like_b"/>
    <property type="match status" value="1"/>
</dbReference>
<sequence length="307" mass="33689">MSVAAVVVSFNRLDYLKKCLTALEEQTRPLDEIIVVENGSTDGSADYVRQNHPGITLFETGANLGGAGGFAWGLELALKHGHSLAWLMDDDAEPRRDALGPLVAAMESEPRPGFAAPLVEDETGAVVQGNLPAVSTDANAQLVARKLGGIALTHTTFVGALVDLKLSAAMPLPYADFFIWFDDVEYTKRLARTSFGIHVVEARMKHPNNAGKKDMGGRLYYYLRNQLWITRLSPRPWSLTQRPLFRLAELSVLALHQFKIAGNKRLWVSSTARGLAHGMFRTPAALQPGDLFATLPPEKRKQFGSRP</sequence>
<evidence type="ECO:0000256" key="3">
    <source>
        <dbReference type="ARBA" id="ARBA00022676"/>
    </source>
</evidence>
<dbReference type="Gene3D" id="3.90.550.10">
    <property type="entry name" value="Spore Coat Polysaccharide Biosynthesis Protein SpsA, Chain A"/>
    <property type="match status" value="1"/>
</dbReference>
<accession>A0ABV8WF57</accession>
<evidence type="ECO:0000256" key="4">
    <source>
        <dbReference type="ARBA" id="ARBA00022679"/>
    </source>
</evidence>
<feature type="domain" description="Glycosyltransferase 2-like" evidence="5">
    <location>
        <begin position="6"/>
        <end position="111"/>
    </location>
</feature>
<proteinExistence type="inferred from homology"/>
<gene>
    <name evidence="6" type="ORF">ACFO0G_01370</name>
</gene>
<dbReference type="EMBL" id="JBHSDQ010000001">
    <property type="protein sequence ID" value="MFC4394725.1"/>
    <property type="molecule type" value="Genomic_DNA"/>
</dbReference>
<name>A0ABV8WF57_9MICC</name>
<evidence type="ECO:0000313" key="7">
    <source>
        <dbReference type="Proteomes" id="UP001595778"/>
    </source>
</evidence>